<organism evidence="5 6">
    <name type="scientific">Oceanibaculum indicum P24</name>
    <dbReference type="NCBI Taxonomy" id="1207063"/>
    <lineage>
        <taxon>Bacteria</taxon>
        <taxon>Pseudomonadati</taxon>
        <taxon>Pseudomonadota</taxon>
        <taxon>Alphaproteobacteria</taxon>
        <taxon>Rhodospirillales</taxon>
        <taxon>Oceanibaculaceae</taxon>
        <taxon>Oceanibaculum</taxon>
    </lineage>
</organism>
<keyword evidence="1" id="KW-0805">Transcription regulation</keyword>
<evidence type="ECO:0000259" key="4">
    <source>
        <dbReference type="Pfam" id="PF00717"/>
    </source>
</evidence>
<dbReference type="GO" id="GO:0003677">
    <property type="term" value="F:DNA binding"/>
    <property type="evidence" value="ECO:0007669"/>
    <property type="project" value="UniProtKB-KW"/>
</dbReference>
<dbReference type="eggNOG" id="COG2932">
    <property type="taxonomic scope" value="Bacteria"/>
</dbReference>
<proteinExistence type="predicted"/>
<keyword evidence="3" id="KW-0804">Transcription</keyword>
<sequence>MLESQTAQKQMITATAELDGYVQVPRYEVRASAGAGALVHSEQIVDYIAFREDWVRRTLRRSPRDICVIEAQGDSMEPTISNGDLLIVDMSIGTIRDAAIYVISWRGVLLVKRISPKLTGELLIFSDNPRYSGDTLTADQAAELHVIGHVIWHGGLF</sequence>
<protein>
    <submittedName>
        <fullName evidence="5">Phage repressor</fullName>
    </submittedName>
</protein>
<dbReference type="Gene3D" id="2.10.109.10">
    <property type="entry name" value="Umud Fragment, subunit A"/>
    <property type="match status" value="1"/>
</dbReference>
<keyword evidence="6" id="KW-1185">Reference proteome</keyword>
<dbReference type="AlphaFoldDB" id="K2J5W2"/>
<reference evidence="5 6" key="1">
    <citation type="journal article" date="2012" name="J. Bacteriol.">
        <title>Genome Sequence of Oceanibaculum indicum Type Strain P24.</title>
        <authorList>
            <person name="Lai Q."/>
            <person name="Shao Z."/>
        </authorList>
    </citation>
    <scope>NUCLEOTIDE SEQUENCE [LARGE SCALE GENOMIC DNA]</scope>
    <source>
        <strain evidence="5 6">P24</strain>
    </source>
</reference>
<name>K2J5W2_9PROT</name>
<dbReference type="InterPro" id="IPR015927">
    <property type="entry name" value="Peptidase_S24_S26A/B/C"/>
</dbReference>
<evidence type="ECO:0000256" key="2">
    <source>
        <dbReference type="ARBA" id="ARBA00023125"/>
    </source>
</evidence>
<accession>K2J5W2</accession>
<evidence type="ECO:0000256" key="1">
    <source>
        <dbReference type="ARBA" id="ARBA00023015"/>
    </source>
</evidence>
<dbReference type="Pfam" id="PF00717">
    <property type="entry name" value="Peptidase_S24"/>
    <property type="match status" value="1"/>
</dbReference>
<dbReference type="STRING" id="1207063.P24_02886"/>
<dbReference type="CDD" id="cd06529">
    <property type="entry name" value="S24_LexA-like"/>
    <property type="match status" value="1"/>
</dbReference>
<comment type="caution">
    <text evidence="5">The sequence shown here is derived from an EMBL/GenBank/DDBJ whole genome shotgun (WGS) entry which is preliminary data.</text>
</comment>
<evidence type="ECO:0000313" key="5">
    <source>
        <dbReference type="EMBL" id="EKE78471.1"/>
    </source>
</evidence>
<feature type="domain" description="Peptidase S24/S26A/S26B/S26C" evidence="4">
    <location>
        <begin position="30"/>
        <end position="151"/>
    </location>
</feature>
<dbReference type="InterPro" id="IPR036286">
    <property type="entry name" value="LexA/Signal_pep-like_sf"/>
</dbReference>
<evidence type="ECO:0000256" key="3">
    <source>
        <dbReference type="ARBA" id="ARBA00023163"/>
    </source>
</evidence>
<dbReference type="InterPro" id="IPR039418">
    <property type="entry name" value="LexA-like"/>
</dbReference>
<dbReference type="PANTHER" id="PTHR40661">
    <property type="match status" value="1"/>
</dbReference>
<keyword evidence="2" id="KW-0238">DNA-binding</keyword>
<dbReference type="EMBL" id="AMRL01000002">
    <property type="protein sequence ID" value="EKE78471.1"/>
    <property type="molecule type" value="Genomic_DNA"/>
</dbReference>
<dbReference type="Proteomes" id="UP000006746">
    <property type="component" value="Unassembled WGS sequence"/>
</dbReference>
<dbReference type="PANTHER" id="PTHR40661:SF3">
    <property type="entry name" value="FELS-1 PROPHAGE TRANSCRIPTIONAL REGULATOR"/>
    <property type="match status" value="1"/>
</dbReference>
<dbReference type="RefSeq" id="WP_008943194.1">
    <property type="nucleotide sequence ID" value="NZ_AMRL01000002.1"/>
</dbReference>
<evidence type="ECO:0000313" key="6">
    <source>
        <dbReference type="Proteomes" id="UP000006746"/>
    </source>
</evidence>
<gene>
    <name evidence="5" type="ORF">P24_02886</name>
</gene>
<dbReference type="SUPFAM" id="SSF51306">
    <property type="entry name" value="LexA/Signal peptidase"/>
    <property type="match status" value="1"/>
</dbReference>